<sequence length="286" mass="31960">MGKDAHHRSAPCDGGQGGCILPLFATWGASFVDRPWREGDIDVAVKLPSSGALPEGQSPGCDPSGLILVHRIFRWLYRELPTLVREVQPGDLDRAAIVGDYAKLDFFALHLHHETEDTVLWDRLTARDPACGLHVDRMRAQHADVASQLARIEPQLGPWVATADATLRDAFARDIDVLRDTLLAHLGQEEDDIMPVAGAVLSQQEWDELEAHTRAALIAHRKELPKDVMSLQLGLLLASLPEGERDEWFRANVPAPIRVLYLLLMKRRYDRAMLELYPDRPVPAMV</sequence>
<dbReference type="Pfam" id="PF01814">
    <property type="entry name" value="Hemerythrin"/>
    <property type="match status" value="1"/>
</dbReference>
<evidence type="ECO:0000259" key="1">
    <source>
        <dbReference type="Pfam" id="PF01814"/>
    </source>
</evidence>
<feature type="domain" description="Hemerythrin-like" evidence="1">
    <location>
        <begin position="69"/>
        <end position="196"/>
    </location>
</feature>
<organism evidence="2">
    <name type="scientific">uncultured Microbacterium sp</name>
    <dbReference type="NCBI Taxonomy" id="191216"/>
    <lineage>
        <taxon>Bacteria</taxon>
        <taxon>Bacillati</taxon>
        <taxon>Actinomycetota</taxon>
        <taxon>Actinomycetes</taxon>
        <taxon>Micrococcales</taxon>
        <taxon>Microbacteriaceae</taxon>
        <taxon>Microbacterium</taxon>
        <taxon>environmental samples</taxon>
    </lineage>
</organism>
<evidence type="ECO:0000313" key="2">
    <source>
        <dbReference type="EMBL" id="SBS72122.1"/>
    </source>
</evidence>
<reference evidence="2" key="1">
    <citation type="submission" date="2016-03" db="EMBL/GenBank/DDBJ databases">
        <authorList>
            <person name="Ploux O."/>
        </authorList>
    </citation>
    <scope>NUCLEOTIDE SEQUENCE</scope>
    <source>
        <strain evidence="2">UC1</strain>
    </source>
</reference>
<name>A0A1Y5P0C8_9MICO</name>
<dbReference type="AlphaFoldDB" id="A0A1Y5P0C8"/>
<dbReference type="Gene3D" id="1.20.120.520">
    <property type="entry name" value="nmb1532 protein domain like"/>
    <property type="match status" value="1"/>
</dbReference>
<dbReference type="InterPro" id="IPR012312">
    <property type="entry name" value="Hemerythrin-like"/>
</dbReference>
<dbReference type="EMBL" id="FLQR01000006">
    <property type="protein sequence ID" value="SBS72122.1"/>
    <property type="molecule type" value="Genomic_DNA"/>
</dbReference>
<dbReference type="CDD" id="cd12108">
    <property type="entry name" value="Hr-like"/>
    <property type="match status" value="1"/>
</dbReference>
<accession>A0A1Y5P0C8</accession>
<gene>
    <name evidence="2" type="ORF">MIPYR_20429</name>
</gene>
<proteinExistence type="predicted"/>
<protein>
    <recommendedName>
        <fullName evidence="1">Hemerythrin-like domain-containing protein</fullName>
    </recommendedName>
</protein>